<dbReference type="PANTHER" id="PTHR35908:SF1">
    <property type="entry name" value="CONSERVED PROTEIN"/>
    <property type="match status" value="1"/>
</dbReference>
<dbReference type="PANTHER" id="PTHR35908">
    <property type="entry name" value="HYPOTHETICAL FUSION PROTEIN"/>
    <property type="match status" value="1"/>
</dbReference>
<proteinExistence type="predicted"/>
<dbReference type="InterPro" id="IPR041581">
    <property type="entry name" value="Glyoxalase_6"/>
</dbReference>
<feature type="domain" description="VOC" evidence="1">
    <location>
        <begin position="4"/>
        <end position="127"/>
    </location>
</feature>
<comment type="caution">
    <text evidence="2">The sequence shown here is derived from an EMBL/GenBank/DDBJ whole genome shotgun (WGS) entry which is preliminary data.</text>
</comment>
<evidence type="ECO:0000313" key="3">
    <source>
        <dbReference type="Proteomes" id="UP000481109"/>
    </source>
</evidence>
<dbReference type="Proteomes" id="UP000481109">
    <property type="component" value="Unassembled WGS sequence"/>
</dbReference>
<evidence type="ECO:0000313" key="2">
    <source>
        <dbReference type="EMBL" id="NGO80827.1"/>
    </source>
</evidence>
<dbReference type="EMBL" id="JAAKZW010000253">
    <property type="protein sequence ID" value="NGO80827.1"/>
    <property type="molecule type" value="Genomic_DNA"/>
</dbReference>
<dbReference type="SUPFAM" id="SSF54593">
    <property type="entry name" value="Glyoxalase/Bleomycin resistance protein/Dihydroxybiphenyl dioxygenase"/>
    <property type="match status" value="1"/>
</dbReference>
<organism evidence="2 3">
    <name type="scientific">Streptomyces mesophilus</name>
    <dbReference type="NCBI Taxonomy" id="1775132"/>
    <lineage>
        <taxon>Bacteria</taxon>
        <taxon>Bacillati</taxon>
        <taxon>Actinomycetota</taxon>
        <taxon>Actinomycetes</taxon>
        <taxon>Kitasatosporales</taxon>
        <taxon>Streptomycetaceae</taxon>
        <taxon>Streptomyces</taxon>
    </lineage>
</organism>
<name>A0A6G4XVJ2_9ACTN</name>
<dbReference type="PROSITE" id="PS51819">
    <property type="entry name" value="VOC"/>
    <property type="match status" value="1"/>
</dbReference>
<sequence length="141" mass="15322">MFGTLQCTVLDCREPQALARFYATLLGGTVNRPDRRWATDGNWATLHLPGPGGQVLCFQRVADHRPPVWGDPDRPQQLHLDIGVPDLDAAEAALVEAGGTLLDKGADDRPWRIYADPAGHHLCLVHEPKRPAPGAPEQPGV</sequence>
<dbReference type="Gene3D" id="3.10.180.10">
    <property type="entry name" value="2,3-Dihydroxybiphenyl 1,2-Dioxygenase, domain 1"/>
    <property type="match status" value="1"/>
</dbReference>
<reference evidence="2 3" key="1">
    <citation type="submission" date="2020-02" db="EMBL/GenBank/DDBJ databases">
        <title>Whole-genome analyses of novel actinobacteria.</title>
        <authorList>
            <person name="Sahin N."/>
            <person name="Tokatli A."/>
        </authorList>
    </citation>
    <scope>NUCLEOTIDE SEQUENCE [LARGE SCALE GENOMIC DNA]</scope>
    <source>
        <strain evidence="2 3">YC504</strain>
    </source>
</reference>
<protein>
    <submittedName>
        <fullName evidence="2">VOC family protein</fullName>
    </submittedName>
</protein>
<dbReference type="Pfam" id="PF18029">
    <property type="entry name" value="Glyoxalase_6"/>
    <property type="match status" value="1"/>
</dbReference>
<dbReference type="CDD" id="cd06587">
    <property type="entry name" value="VOC"/>
    <property type="match status" value="1"/>
</dbReference>
<dbReference type="RefSeq" id="WP_165336242.1">
    <property type="nucleotide sequence ID" value="NZ_JAAKZW010000253.1"/>
</dbReference>
<dbReference type="AlphaFoldDB" id="A0A6G4XVJ2"/>
<gene>
    <name evidence="2" type="ORF">G6045_34990</name>
</gene>
<evidence type="ECO:0000259" key="1">
    <source>
        <dbReference type="PROSITE" id="PS51819"/>
    </source>
</evidence>
<keyword evidence="3" id="KW-1185">Reference proteome</keyword>
<dbReference type="InterPro" id="IPR029068">
    <property type="entry name" value="Glyas_Bleomycin-R_OHBP_Dase"/>
</dbReference>
<dbReference type="InterPro" id="IPR037523">
    <property type="entry name" value="VOC_core"/>
</dbReference>
<accession>A0A6G4XVJ2</accession>